<gene>
    <name evidence="3" type="ORF">CWE14_04850</name>
</gene>
<keyword evidence="1" id="KW-0175">Coiled coil</keyword>
<feature type="signal peptide" evidence="2">
    <location>
        <begin position="1"/>
        <end position="25"/>
    </location>
</feature>
<feature type="coiled-coil region" evidence="1">
    <location>
        <begin position="307"/>
        <end position="334"/>
    </location>
</feature>
<dbReference type="AlphaFoldDB" id="A0A432WIZ1"/>
<evidence type="ECO:0000256" key="1">
    <source>
        <dbReference type="SAM" id="Coils"/>
    </source>
</evidence>
<dbReference type="EMBL" id="PIPO01000002">
    <property type="protein sequence ID" value="RUO33796.1"/>
    <property type="molecule type" value="Genomic_DNA"/>
</dbReference>
<evidence type="ECO:0000313" key="4">
    <source>
        <dbReference type="Proteomes" id="UP000287823"/>
    </source>
</evidence>
<accession>A0A432WIZ1</accession>
<evidence type="ECO:0000313" key="3">
    <source>
        <dbReference type="EMBL" id="RUO33796.1"/>
    </source>
</evidence>
<evidence type="ECO:0000256" key="2">
    <source>
        <dbReference type="SAM" id="SignalP"/>
    </source>
</evidence>
<protein>
    <submittedName>
        <fullName evidence="3">Uncharacterized protein</fullName>
    </submittedName>
</protein>
<dbReference type="Proteomes" id="UP000287823">
    <property type="component" value="Unassembled WGS sequence"/>
</dbReference>
<sequence>MGALKIILTVAVCTPLLFSAIASTAKQDNVMVEDMTEAEIVQWYEQREALYNAHYDILESLADQDLAQLLWQEERANYFRGLERMSFYAPAYNIEYQSAELSRMNDYAGTEALMNAYLDSLTALQNNFEPHCSPLGSQQALQLDEGFEFPFRYQLHYETATLANGDTLPFFDQSNPDRTYPSVVKSGDAYCILNSEQEELAPQSVSANFTAQLPAAFIEFEFSAQDLGKTLTQQGYSLTVQAWQNNRFEIYIDNPTNDAGQRFRPRDVVAEAQASNGHHLTWHATRRRPMAEVLLVDELVHDLIRRAQENDVNVDEARAELEALKRQFSQEQSNGVYFARAYNGDIDKVRVTLMIYEEGDSVIEKQLQLPVQQLVTEVPADAAVEQALAQLDITSAVYDKRISVNAEHAELSAAEMNDQIEQSNFSVFDPSSLRPGDYPKQIAWFYPPLRSDLLLNRQKRVIKTSAAMLLFLDDQGKPLIDPGIEAFYADLDGDIHYASELNFGGIEAPFMAARLDYDPELWPNRPASITGKISFVTAPNMRQVQYAIDELPSGLTFSGNRLTVDLNAFNAPEAEPMKKDPALMTDYQLMAKDEHGYLALLHKQPVYVPEEREPRYQTYYFYGQPETIEVWYPGELDIVDFTVETEL</sequence>
<organism evidence="3 4">
    <name type="scientific">Aliidiomarina soli</name>
    <dbReference type="NCBI Taxonomy" id="1928574"/>
    <lineage>
        <taxon>Bacteria</taxon>
        <taxon>Pseudomonadati</taxon>
        <taxon>Pseudomonadota</taxon>
        <taxon>Gammaproteobacteria</taxon>
        <taxon>Alteromonadales</taxon>
        <taxon>Idiomarinaceae</taxon>
        <taxon>Aliidiomarina</taxon>
    </lineage>
</organism>
<name>A0A432WIZ1_9GAMM</name>
<dbReference type="RefSeq" id="WP_126798363.1">
    <property type="nucleotide sequence ID" value="NZ_PIPO01000002.1"/>
</dbReference>
<comment type="caution">
    <text evidence="3">The sequence shown here is derived from an EMBL/GenBank/DDBJ whole genome shotgun (WGS) entry which is preliminary data.</text>
</comment>
<feature type="chain" id="PRO_5019022201" evidence="2">
    <location>
        <begin position="26"/>
        <end position="647"/>
    </location>
</feature>
<keyword evidence="4" id="KW-1185">Reference proteome</keyword>
<keyword evidence="2" id="KW-0732">Signal</keyword>
<proteinExistence type="predicted"/>
<reference evidence="3 4" key="1">
    <citation type="journal article" date="2011" name="Front. Microbiol.">
        <title>Genomic signatures of strain selection and enhancement in Bacillus atrophaeus var. globigii, a historical biowarfare simulant.</title>
        <authorList>
            <person name="Gibbons H.S."/>
            <person name="Broomall S.M."/>
            <person name="McNew L.A."/>
            <person name="Daligault H."/>
            <person name="Chapman C."/>
            <person name="Bruce D."/>
            <person name="Karavis M."/>
            <person name="Krepps M."/>
            <person name="McGregor P.A."/>
            <person name="Hong C."/>
            <person name="Park K.H."/>
            <person name="Akmal A."/>
            <person name="Feldman A."/>
            <person name="Lin J.S."/>
            <person name="Chang W.E."/>
            <person name="Higgs B.W."/>
            <person name="Demirev P."/>
            <person name="Lindquist J."/>
            <person name="Liem A."/>
            <person name="Fochler E."/>
            <person name="Read T.D."/>
            <person name="Tapia R."/>
            <person name="Johnson S."/>
            <person name="Bishop-Lilly K.A."/>
            <person name="Detter C."/>
            <person name="Han C."/>
            <person name="Sozhamannan S."/>
            <person name="Rosenzweig C.N."/>
            <person name="Skowronski E.W."/>
        </authorList>
    </citation>
    <scope>NUCLEOTIDE SEQUENCE [LARGE SCALE GENOMIC DNA]</scope>
    <source>
        <strain evidence="3 4">Y4G10-17</strain>
    </source>
</reference>